<protein>
    <submittedName>
        <fullName evidence="1">Uncharacterized protein</fullName>
    </submittedName>
</protein>
<dbReference type="Proteomes" id="UP001166585">
    <property type="component" value="Unassembled WGS sequence"/>
</dbReference>
<proteinExistence type="predicted"/>
<reference evidence="1" key="1">
    <citation type="submission" date="2021-05" db="EMBL/GenBank/DDBJ databases">
        <authorList>
            <person name="Sun Q."/>
            <person name="Inoue M."/>
        </authorList>
    </citation>
    <scope>NUCLEOTIDE SEQUENCE</scope>
    <source>
        <strain evidence="1">VKM B-3255</strain>
    </source>
</reference>
<evidence type="ECO:0000313" key="1">
    <source>
        <dbReference type="EMBL" id="MBS9476181.1"/>
    </source>
</evidence>
<comment type="caution">
    <text evidence="1">The sequence shown here is derived from an EMBL/GenBank/DDBJ whole genome shotgun (WGS) entry which is preliminary data.</text>
</comment>
<dbReference type="EMBL" id="JAHCQH010000014">
    <property type="protein sequence ID" value="MBS9476181.1"/>
    <property type="molecule type" value="Genomic_DNA"/>
</dbReference>
<evidence type="ECO:0000313" key="2">
    <source>
        <dbReference type="Proteomes" id="UP001166585"/>
    </source>
</evidence>
<accession>A0ABS5R3D7</accession>
<name>A0ABS5R3D7_9HYPH</name>
<organism evidence="1 2">
    <name type="scientific">Ancylobacter radicis</name>
    <dbReference type="NCBI Taxonomy" id="2836179"/>
    <lineage>
        <taxon>Bacteria</taxon>
        <taxon>Pseudomonadati</taxon>
        <taxon>Pseudomonadota</taxon>
        <taxon>Alphaproteobacteria</taxon>
        <taxon>Hyphomicrobiales</taxon>
        <taxon>Xanthobacteraceae</taxon>
        <taxon>Ancylobacter</taxon>
    </lineage>
</organism>
<sequence length="79" mass="8923">MSAATSAAAMDDFRNRLRIMLGIDMHELEAAGVILHGDRNAWVIFSQDPFRFFIRANDATAEKIWSVIERRAARLPPHG</sequence>
<dbReference type="RefSeq" id="WP_213754041.1">
    <property type="nucleotide sequence ID" value="NZ_JAHCQH010000014.1"/>
</dbReference>
<gene>
    <name evidence="1" type="ORF">KIP89_03585</name>
</gene>
<keyword evidence="2" id="KW-1185">Reference proteome</keyword>